<accession>A0A067T435</accession>
<dbReference type="HOGENOM" id="CLU_1686706_0_0_1"/>
<feature type="region of interest" description="Disordered" evidence="1">
    <location>
        <begin position="137"/>
        <end position="156"/>
    </location>
</feature>
<protein>
    <submittedName>
        <fullName evidence="2">Uncharacterized protein</fullName>
    </submittedName>
</protein>
<evidence type="ECO:0000313" key="2">
    <source>
        <dbReference type="EMBL" id="KDR73793.1"/>
    </source>
</evidence>
<gene>
    <name evidence="2" type="ORF">GALMADRAFT_280870</name>
</gene>
<dbReference type="AlphaFoldDB" id="A0A067T435"/>
<sequence length="156" mass="18113">MTRIADRRDFITVTIYLDFNWSKTPHSVAAAFIGVLFLPSNFKALCQWHVGTNQAWFGQRGPDSALRGGAMSLSERKLRELDAVELETWPAKIARREDEKQWMCPMDCFEMARDSDRVSIRKLIWFREKEGNAYKARGEKTGPHREKEGSGWIFKK</sequence>
<keyword evidence="3" id="KW-1185">Reference proteome</keyword>
<evidence type="ECO:0000256" key="1">
    <source>
        <dbReference type="SAM" id="MobiDB-lite"/>
    </source>
</evidence>
<dbReference type="EMBL" id="KL142385">
    <property type="protein sequence ID" value="KDR73793.1"/>
    <property type="molecule type" value="Genomic_DNA"/>
</dbReference>
<feature type="compositionally biased region" description="Basic and acidic residues" evidence="1">
    <location>
        <begin position="137"/>
        <end position="149"/>
    </location>
</feature>
<organism evidence="2 3">
    <name type="scientific">Galerina marginata (strain CBS 339.88)</name>
    <dbReference type="NCBI Taxonomy" id="685588"/>
    <lineage>
        <taxon>Eukaryota</taxon>
        <taxon>Fungi</taxon>
        <taxon>Dikarya</taxon>
        <taxon>Basidiomycota</taxon>
        <taxon>Agaricomycotina</taxon>
        <taxon>Agaricomycetes</taxon>
        <taxon>Agaricomycetidae</taxon>
        <taxon>Agaricales</taxon>
        <taxon>Agaricineae</taxon>
        <taxon>Strophariaceae</taxon>
        <taxon>Galerina</taxon>
    </lineage>
</organism>
<evidence type="ECO:0000313" key="3">
    <source>
        <dbReference type="Proteomes" id="UP000027222"/>
    </source>
</evidence>
<name>A0A067T435_GALM3</name>
<reference evidence="3" key="1">
    <citation type="journal article" date="2014" name="Proc. Natl. Acad. Sci. U.S.A.">
        <title>Extensive sampling of basidiomycete genomes demonstrates inadequacy of the white-rot/brown-rot paradigm for wood decay fungi.</title>
        <authorList>
            <person name="Riley R."/>
            <person name="Salamov A.A."/>
            <person name="Brown D.W."/>
            <person name="Nagy L.G."/>
            <person name="Floudas D."/>
            <person name="Held B.W."/>
            <person name="Levasseur A."/>
            <person name="Lombard V."/>
            <person name="Morin E."/>
            <person name="Otillar R."/>
            <person name="Lindquist E.A."/>
            <person name="Sun H."/>
            <person name="LaButti K.M."/>
            <person name="Schmutz J."/>
            <person name="Jabbour D."/>
            <person name="Luo H."/>
            <person name="Baker S.E."/>
            <person name="Pisabarro A.G."/>
            <person name="Walton J.D."/>
            <person name="Blanchette R.A."/>
            <person name="Henrissat B."/>
            <person name="Martin F."/>
            <person name="Cullen D."/>
            <person name="Hibbett D.S."/>
            <person name="Grigoriev I.V."/>
        </authorList>
    </citation>
    <scope>NUCLEOTIDE SEQUENCE [LARGE SCALE GENOMIC DNA]</scope>
    <source>
        <strain evidence="3">CBS 339.88</strain>
    </source>
</reference>
<proteinExistence type="predicted"/>
<dbReference type="Proteomes" id="UP000027222">
    <property type="component" value="Unassembled WGS sequence"/>
</dbReference>